<dbReference type="InterPro" id="IPR006439">
    <property type="entry name" value="HAD-SF_hydro_IA"/>
</dbReference>
<evidence type="ECO:0000313" key="6">
    <source>
        <dbReference type="Proteomes" id="UP001460888"/>
    </source>
</evidence>
<name>A0ABV2AVZ7_9GAMM</name>
<dbReference type="InterPro" id="IPR036412">
    <property type="entry name" value="HAD-like_sf"/>
</dbReference>
<dbReference type="InterPro" id="IPR041492">
    <property type="entry name" value="HAD_2"/>
</dbReference>
<keyword evidence="6" id="KW-1185">Reference proteome</keyword>
<dbReference type="Proteomes" id="UP001460888">
    <property type="component" value="Unassembled WGS sequence"/>
</dbReference>
<dbReference type="EMBL" id="APND01000001">
    <property type="protein sequence ID" value="MES1927793.1"/>
    <property type="molecule type" value="Genomic_DNA"/>
</dbReference>
<evidence type="ECO:0000313" key="5">
    <source>
        <dbReference type="EMBL" id="MES1927793.1"/>
    </source>
</evidence>
<dbReference type="Gene3D" id="3.40.50.1000">
    <property type="entry name" value="HAD superfamily/HAD-like"/>
    <property type="match status" value="1"/>
</dbReference>
<reference evidence="5 6" key="1">
    <citation type="submission" date="2013-03" db="EMBL/GenBank/DDBJ databases">
        <title>Salinisphaera dokdonensis CL-ES53 Genome Sequencing.</title>
        <authorList>
            <person name="Li C."/>
            <person name="Lai Q."/>
            <person name="Shao Z."/>
        </authorList>
    </citation>
    <scope>NUCLEOTIDE SEQUENCE [LARGE SCALE GENOMIC DNA]</scope>
    <source>
        <strain evidence="5 6">CL-ES53</strain>
    </source>
</reference>
<dbReference type="PRINTS" id="PR00413">
    <property type="entry name" value="HADHALOGNASE"/>
</dbReference>
<dbReference type="SUPFAM" id="SSF56784">
    <property type="entry name" value="HAD-like"/>
    <property type="match status" value="1"/>
</dbReference>
<evidence type="ECO:0000256" key="1">
    <source>
        <dbReference type="ARBA" id="ARBA00022723"/>
    </source>
</evidence>
<comment type="caution">
    <text evidence="5">The sequence shown here is derived from an EMBL/GenBank/DDBJ whole genome shotgun (WGS) entry which is preliminary data.</text>
</comment>
<accession>A0ABV2AVZ7</accession>
<evidence type="ECO:0000256" key="3">
    <source>
        <dbReference type="ARBA" id="ARBA00022842"/>
    </source>
</evidence>
<keyword evidence="3" id="KW-0460">Magnesium</keyword>
<dbReference type="SFLD" id="SFLDG01135">
    <property type="entry name" value="C1.5.6:_HAD__Beta-PGM__Phospha"/>
    <property type="match status" value="1"/>
</dbReference>
<dbReference type="Pfam" id="PF13419">
    <property type="entry name" value="HAD_2"/>
    <property type="match status" value="1"/>
</dbReference>
<keyword evidence="4" id="KW-0119">Carbohydrate metabolism</keyword>
<dbReference type="NCBIfam" id="TIGR01509">
    <property type="entry name" value="HAD-SF-IA-v3"/>
    <property type="match status" value="1"/>
</dbReference>
<dbReference type="PANTHER" id="PTHR43434">
    <property type="entry name" value="PHOSPHOGLYCOLATE PHOSPHATASE"/>
    <property type="match status" value="1"/>
</dbReference>
<organism evidence="5 6">
    <name type="scientific">Salinisphaera dokdonensis CL-ES53</name>
    <dbReference type="NCBI Taxonomy" id="1304272"/>
    <lineage>
        <taxon>Bacteria</taxon>
        <taxon>Pseudomonadati</taxon>
        <taxon>Pseudomonadota</taxon>
        <taxon>Gammaproteobacteria</taxon>
        <taxon>Salinisphaerales</taxon>
        <taxon>Salinisphaeraceae</taxon>
        <taxon>Salinisphaera</taxon>
    </lineage>
</organism>
<protein>
    <submittedName>
        <fullName evidence="5">Phosphoglycolate phosphatase 2</fullName>
    </submittedName>
</protein>
<dbReference type="InterPro" id="IPR050155">
    <property type="entry name" value="HAD-like_hydrolase_sf"/>
</dbReference>
<dbReference type="InterPro" id="IPR023198">
    <property type="entry name" value="PGP-like_dom2"/>
</dbReference>
<dbReference type="SFLD" id="SFLDS00003">
    <property type="entry name" value="Haloacid_Dehalogenase"/>
    <property type="match status" value="1"/>
</dbReference>
<dbReference type="SFLD" id="SFLDG01129">
    <property type="entry name" value="C1.5:_HAD__Beta-PGM__Phosphata"/>
    <property type="match status" value="1"/>
</dbReference>
<keyword evidence="2" id="KW-0378">Hydrolase</keyword>
<dbReference type="PANTHER" id="PTHR43434:SF23">
    <property type="entry name" value="PHOSPHOGLYCOLATE PHOSPHATASE"/>
    <property type="match status" value="1"/>
</dbReference>
<proteinExistence type="predicted"/>
<dbReference type="Gene3D" id="1.10.150.240">
    <property type="entry name" value="Putative phosphatase, domain 2"/>
    <property type="match status" value="1"/>
</dbReference>
<dbReference type="InterPro" id="IPR023214">
    <property type="entry name" value="HAD_sf"/>
</dbReference>
<dbReference type="NCBIfam" id="TIGR01549">
    <property type="entry name" value="HAD-SF-IA-v1"/>
    <property type="match status" value="1"/>
</dbReference>
<evidence type="ECO:0000256" key="2">
    <source>
        <dbReference type="ARBA" id="ARBA00022801"/>
    </source>
</evidence>
<sequence>MNTAPYQAVLFDLDGTLLDTAPDLAGALNDMRRERGLEPMPLSELAPMCSFGGRGMLGKGLDLRPEDDSYRAAYDAFIETYRGRMTRDTRAYDGMRELVRELTEAGCAWGVITNKMEALALPLMTHMAFDPAPACVIGGDSAGVAKPDPAPMYLACERIGVDPARCIYVGDSDRDVAAGRAAGMATIGVAYGYIPPGDDIHGWNADVVVDTVADLLPAIERLKQTRSSTMNTAQQ</sequence>
<dbReference type="RefSeq" id="WP_353108485.1">
    <property type="nucleotide sequence ID" value="NZ_APND01000001.1"/>
</dbReference>
<evidence type="ECO:0000256" key="4">
    <source>
        <dbReference type="ARBA" id="ARBA00023277"/>
    </source>
</evidence>
<gene>
    <name evidence="5" type="ORF">SADO_01015</name>
</gene>
<keyword evidence="1" id="KW-0479">Metal-binding</keyword>